<keyword evidence="2" id="KW-1185">Reference proteome</keyword>
<comment type="caution">
    <text evidence="1">The sequence shown here is derived from an EMBL/GenBank/DDBJ whole genome shotgun (WGS) entry which is preliminary data.</text>
</comment>
<dbReference type="SUPFAM" id="SSF101576">
    <property type="entry name" value="Supernatant protein factor (SPF), C-terminal domain"/>
    <property type="match status" value="1"/>
</dbReference>
<feature type="non-terminal residue" evidence="1">
    <location>
        <position position="1"/>
    </location>
</feature>
<dbReference type="AlphaFoldDB" id="A0ABD0RTI3"/>
<dbReference type="PANTHER" id="PTHR46753">
    <property type="entry name" value="FYVE AND COILED-COIL DOMAIN-CONTAINING PROTEIN 1"/>
    <property type="match status" value="1"/>
</dbReference>
<feature type="non-terminal residue" evidence="1">
    <location>
        <position position="64"/>
    </location>
</feature>
<dbReference type="Proteomes" id="UP001529510">
    <property type="component" value="Unassembled WGS sequence"/>
</dbReference>
<proteinExistence type="predicted"/>
<dbReference type="EMBL" id="JAMKFB020000002">
    <property type="protein sequence ID" value="KAL0201718.1"/>
    <property type="molecule type" value="Genomic_DNA"/>
</dbReference>
<dbReference type="Gene3D" id="2.60.120.680">
    <property type="entry name" value="GOLD domain"/>
    <property type="match status" value="1"/>
</dbReference>
<reference evidence="1 2" key="1">
    <citation type="submission" date="2024-05" db="EMBL/GenBank/DDBJ databases">
        <title>Genome sequencing and assembly of Indian major carp, Cirrhinus mrigala (Hamilton, 1822).</title>
        <authorList>
            <person name="Mohindra V."/>
            <person name="Chowdhury L.M."/>
            <person name="Lal K."/>
            <person name="Jena J.K."/>
        </authorList>
    </citation>
    <scope>NUCLEOTIDE SEQUENCE [LARGE SCALE GENOMIC DNA]</scope>
    <source>
        <strain evidence="1">CM1030</strain>
        <tissue evidence="1">Blood</tissue>
    </source>
</reference>
<gene>
    <name evidence="1" type="ORF">M9458_004905</name>
</gene>
<protein>
    <submittedName>
        <fullName evidence="1">Uncharacterized protein</fullName>
    </submittedName>
</protein>
<sequence>LEDVTQFGDKSRELFIKSSCYSVILISAAHPGPTLSWVFSSEPKSIAFSVVYKESADTPLEQAK</sequence>
<dbReference type="PANTHER" id="PTHR46753:SF2">
    <property type="entry name" value="FYVE AND COILED-COIL DOMAIN-CONTAINING PROTEIN 1"/>
    <property type="match status" value="1"/>
</dbReference>
<accession>A0ABD0RTI3</accession>
<evidence type="ECO:0000313" key="1">
    <source>
        <dbReference type="EMBL" id="KAL0201718.1"/>
    </source>
</evidence>
<organism evidence="1 2">
    <name type="scientific">Cirrhinus mrigala</name>
    <name type="common">Mrigala</name>
    <dbReference type="NCBI Taxonomy" id="683832"/>
    <lineage>
        <taxon>Eukaryota</taxon>
        <taxon>Metazoa</taxon>
        <taxon>Chordata</taxon>
        <taxon>Craniata</taxon>
        <taxon>Vertebrata</taxon>
        <taxon>Euteleostomi</taxon>
        <taxon>Actinopterygii</taxon>
        <taxon>Neopterygii</taxon>
        <taxon>Teleostei</taxon>
        <taxon>Ostariophysi</taxon>
        <taxon>Cypriniformes</taxon>
        <taxon>Cyprinidae</taxon>
        <taxon>Labeoninae</taxon>
        <taxon>Labeonini</taxon>
        <taxon>Cirrhinus</taxon>
    </lineage>
</organism>
<evidence type="ECO:0000313" key="2">
    <source>
        <dbReference type="Proteomes" id="UP001529510"/>
    </source>
</evidence>
<name>A0ABD0RTI3_CIRMR</name>
<dbReference type="InterPro" id="IPR036598">
    <property type="entry name" value="GOLD_dom_sf"/>
</dbReference>